<dbReference type="Proteomes" id="UP000885832">
    <property type="component" value="Unassembled WGS sequence"/>
</dbReference>
<protein>
    <submittedName>
        <fullName evidence="2">Uncharacterized protein</fullName>
    </submittedName>
</protein>
<evidence type="ECO:0000313" key="2">
    <source>
        <dbReference type="EMBL" id="HHJ80682.1"/>
    </source>
</evidence>
<accession>A0A832J8X0</accession>
<name>A0A832J8X0_9GAMM</name>
<keyword evidence="1" id="KW-0472">Membrane</keyword>
<organism evidence="2">
    <name type="scientific">Candidatus Tenderia electrophaga</name>
    <dbReference type="NCBI Taxonomy" id="1748243"/>
    <lineage>
        <taxon>Bacteria</taxon>
        <taxon>Pseudomonadati</taxon>
        <taxon>Pseudomonadota</taxon>
        <taxon>Gammaproteobacteria</taxon>
        <taxon>Candidatus Tenderiales</taxon>
        <taxon>Candidatus Tenderiaceae</taxon>
        <taxon>Candidatus Tenderia</taxon>
    </lineage>
</organism>
<proteinExistence type="predicted"/>
<keyword evidence="1" id="KW-1133">Transmembrane helix</keyword>
<gene>
    <name evidence="2" type="ORF">ENJ65_03520</name>
</gene>
<evidence type="ECO:0000256" key="1">
    <source>
        <dbReference type="SAM" id="Phobius"/>
    </source>
</evidence>
<keyword evidence="1" id="KW-0812">Transmembrane</keyword>
<comment type="caution">
    <text evidence="2">The sequence shown here is derived from an EMBL/GenBank/DDBJ whole genome shotgun (WGS) entry which is preliminary data.</text>
</comment>
<dbReference type="EMBL" id="DRNF01000223">
    <property type="protein sequence ID" value="HHJ80682.1"/>
    <property type="molecule type" value="Genomic_DNA"/>
</dbReference>
<sequence length="47" mass="5216">MLTPWVIGADELLIMMVSRLISFAVWLSVQAIYTFHAGGFGWQSQSG</sequence>
<dbReference type="AlphaFoldDB" id="A0A832J8X0"/>
<feature type="transmembrane region" description="Helical" evidence="1">
    <location>
        <begin position="12"/>
        <end position="35"/>
    </location>
</feature>
<reference evidence="2" key="1">
    <citation type="journal article" date="2020" name="mSystems">
        <title>Genome- and Community-Level Interaction Insights into Carbon Utilization and Element Cycling Functions of Hydrothermarchaeota in Hydrothermal Sediment.</title>
        <authorList>
            <person name="Zhou Z."/>
            <person name="Liu Y."/>
            <person name="Xu W."/>
            <person name="Pan J."/>
            <person name="Luo Z.H."/>
            <person name="Li M."/>
        </authorList>
    </citation>
    <scope>NUCLEOTIDE SEQUENCE [LARGE SCALE GENOMIC DNA]</scope>
    <source>
        <strain evidence="2">HyVt-505</strain>
    </source>
</reference>